<dbReference type="EMBL" id="PXOQ01000015">
    <property type="protein sequence ID" value="PSG86286.1"/>
    <property type="molecule type" value="Genomic_DNA"/>
</dbReference>
<accession>A0A2T1N547</accession>
<dbReference type="Pfam" id="PF14289">
    <property type="entry name" value="DUF4369"/>
    <property type="match status" value="1"/>
</dbReference>
<keyword evidence="3" id="KW-1185">Reference proteome</keyword>
<dbReference type="OrthoDB" id="1143206at2"/>
<dbReference type="InterPro" id="IPR025380">
    <property type="entry name" value="DUF4369"/>
</dbReference>
<dbReference type="RefSeq" id="WP_106464024.1">
    <property type="nucleotide sequence ID" value="NZ_PXOQ01000015.1"/>
</dbReference>
<feature type="domain" description="DUF4369" evidence="1">
    <location>
        <begin position="24"/>
        <end position="119"/>
    </location>
</feature>
<name>A0A2T1N547_9FLAO</name>
<sequence length="231" mass="26022">MKQLFFGVLALCVLSCNSDKKEMQVKGSILGLKKGTVYLKKANDSSIVIVDSTKIGDDYKFQLSSELEEPEAFYIELDKSVNKENRITFMGYNGVTTINTTLNNFGFDAQIKGSKDQEVLEDYLKMMSLFKDQNLEFIKSNLDAQLKKDTLAYLVANKKLKGQTKRKYLYTANFALANKNSIVAPYLALTEIYDAKVSLLDTINMSLSKDVKNTKYGKALDAYIKEIKSSN</sequence>
<gene>
    <name evidence="2" type="ORF">C7H52_11355</name>
</gene>
<comment type="caution">
    <text evidence="2">The sequence shown here is derived from an EMBL/GenBank/DDBJ whole genome shotgun (WGS) entry which is preliminary data.</text>
</comment>
<proteinExistence type="predicted"/>
<evidence type="ECO:0000313" key="2">
    <source>
        <dbReference type="EMBL" id="PSG86286.1"/>
    </source>
</evidence>
<dbReference type="AlphaFoldDB" id="A0A2T1N547"/>
<evidence type="ECO:0000259" key="1">
    <source>
        <dbReference type="Pfam" id="PF14289"/>
    </source>
</evidence>
<protein>
    <recommendedName>
        <fullName evidence="1">DUF4369 domain-containing protein</fullName>
    </recommendedName>
</protein>
<evidence type="ECO:0000313" key="3">
    <source>
        <dbReference type="Proteomes" id="UP000238426"/>
    </source>
</evidence>
<organism evidence="2 3">
    <name type="scientific">Aurantibacter aestuarii</name>
    <dbReference type="NCBI Taxonomy" id="1266046"/>
    <lineage>
        <taxon>Bacteria</taxon>
        <taxon>Pseudomonadati</taxon>
        <taxon>Bacteroidota</taxon>
        <taxon>Flavobacteriia</taxon>
        <taxon>Flavobacteriales</taxon>
        <taxon>Flavobacteriaceae</taxon>
        <taxon>Aurantibacter</taxon>
    </lineage>
</organism>
<dbReference type="Proteomes" id="UP000238426">
    <property type="component" value="Unassembled WGS sequence"/>
</dbReference>
<reference evidence="2 3" key="1">
    <citation type="submission" date="2018-03" db="EMBL/GenBank/DDBJ databases">
        <title>Mesoflavibacter sp. HG37 and Mesoflavibacter sp. HG96 sp.nov., two marine bacteria isolated from seawater of Western Pacific Ocean.</title>
        <authorList>
            <person name="Cheng H."/>
            <person name="Wu Y.-H."/>
            <person name="Guo L.-L."/>
            <person name="Xu X.-W."/>
        </authorList>
    </citation>
    <scope>NUCLEOTIDE SEQUENCE [LARGE SCALE GENOMIC DNA]</scope>
    <source>
        <strain evidence="2 3">KCTC 32269</strain>
    </source>
</reference>